<evidence type="ECO:0000256" key="6">
    <source>
        <dbReference type="ARBA" id="ARBA00023004"/>
    </source>
</evidence>
<accession>A0A1I0CQ72</accession>
<keyword evidence="4" id="KW-0949">S-adenosyl-L-methionine</keyword>
<dbReference type="Pfam" id="PF04055">
    <property type="entry name" value="Radical_SAM"/>
    <property type="match status" value="1"/>
</dbReference>
<keyword evidence="7" id="KW-0411">Iron-sulfur</keyword>
<evidence type="ECO:0000256" key="7">
    <source>
        <dbReference type="ARBA" id="ARBA00023014"/>
    </source>
</evidence>
<dbReference type="PANTHER" id="PTHR43409:SF7">
    <property type="entry name" value="BLL1977 PROTEIN"/>
    <property type="match status" value="1"/>
</dbReference>
<evidence type="ECO:0000256" key="4">
    <source>
        <dbReference type="ARBA" id="ARBA00022691"/>
    </source>
</evidence>
<dbReference type="GO" id="GO:0005829">
    <property type="term" value="C:cytosol"/>
    <property type="evidence" value="ECO:0007669"/>
    <property type="project" value="TreeGrafter"/>
</dbReference>
<evidence type="ECO:0000256" key="5">
    <source>
        <dbReference type="ARBA" id="ARBA00022723"/>
    </source>
</evidence>
<name>A0A1I0CQ72_9FIRM</name>
<dbReference type="Proteomes" id="UP000199800">
    <property type="component" value="Unassembled WGS sequence"/>
</dbReference>
<dbReference type="SMART" id="SM00729">
    <property type="entry name" value="Elp3"/>
    <property type="match status" value="1"/>
</dbReference>
<dbReference type="GO" id="GO:0003824">
    <property type="term" value="F:catalytic activity"/>
    <property type="evidence" value="ECO:0007669"/>
    <property type="project" value="InterPro"/>
</dbReference>
<dbReference type="GO" id="GO:0046872">
    <property type="term" value="F:metal ion binding"/>
    <property type="evidence" value="ECO:0007669"/>
    <property type="project" value="UniProtKB-KW"/>
</dbReference>
<gene>
    <name evidence="9" type="ORF">SAMN04487772_1116</name>
</gene>
<dbReference type="InterPro" id="IPR006638">
    <property type="entry name" value="Elp3/MiaA/NifB-like_rSAM"/>
</dbReference>
<protein>
    <submittedName>
        <fullName evidence="9">Radical SAM superfamily enzyme YgiQ, UPF0313 family</fullName>
    </submittedName>
</protein>
<dbReference type="STRING" id="29364.SAMN04487772_1116"/>
<dbReference type="Gene3D" id="3.80.30.20">
    <property type="entry name" value="tm_1862 like domain"/>
    <property type="match status" value="1"/>
</dbReference>
<organism evidence="9 10">
    <name type="scientific">[Clostridium] polysaccharolyticum</name>
    <dbReference type="NCBI Taxonomy" id="29364"/>
    <lineage>
        <taxon>Bacteria</taxon>
        <taxon>Bacillati</taxon>
        <taxon>Bacillota</taxon>
        <taxon>Clostridia</taxon>
        <taxon>Lachnospirales</taxon>
        <taxon>Lachnospiraceae</taxon>
    </lineage>
</organism>
<dbReference type="InterPro" id="IPR034466">
    <property type="entry name" value="Methyltransferase_Class_B"/>
</dbReference>
<dbReference type="EMBL" id="FOHN01000011">
    <property type="protein sequence ID" value="SET21904.1"/>
    <property type="molecule type" value="Genomic_DNA"/>
</dbReference>
<keyword evidence="6" id="KW-0408">Iron</keyword>
<evidence type="ECO:0000256" key="1">
    <source>
        <dbReference type="ARBA" id="ARBA00001966"/>
    </source>
</evidence>
<dbReference type="InterPro" id="IPR058240">
    <property type="entry name" value="rSAM_sf"/>
</dbReference>
<keyword evidence="2" id="KW-0489">Methyltransferase</keyword>
<keyword evidence="3" id="KW-0808">Transferase</keyword>
<feature type="domain" description="Radical SAM core" evidence="8">
    <location>
        <begin position="174"/>
        <end position="391"/>
    </location>
</feature>
<dbReference type="PANTHER" id="PTHR43409">
    <property type="entry name" value="ANAEROBIC MAGNESIUM-PROTOPORPHYRIN IX MONOMETHYL ESTER CYCLASE-RELATED"/>
    <property type="match status" value="1"/>
</dbReference>
<dbReference type="SFLD" id="SFLDG01123">
    <property type="entry name" value="methyltransferase_(Class_B)"/>
    <property type="match status" value="1"/>
</dbReference>
<keyword evidence="10" id="KW-1185">Reference proteome</keyword>
<reference evidence="9 10" key="1">
    <citation type="submission" date="2016-10" db="EMBL/GenBank/DDBJ databases">
        <authorList>
            <person name="de Groot N.N."/>
        </authorList>
    </citation>
    <scope>NUCLEOTIDE SEQUENCE [LARGE SCALE GENOMIC DNA]</scope>
    <source>
        <strain evidence="9 10">DSM 1801</strain>
    </source>
</reference>
<evidence type="ECO:0000313" key="10">
    <source>
        <dbReference type="Proteomes" id="UP000199800"/>
    </source>
</evidence>
<dbReference type="CDD" id="cd01335">
    <property type="entry name" value="Radical_SAM"/>
    <property type="match status" value="1"/>
</dbReference>
<comment type="cofactor">
    <cofactor evidence="1">
        <name>[4Fe-4S] cluster</name>
        <dbReference type="ChEBI" id="CHEBI:49883"/>
    </cofactor>
</comment>
<dbReference type="SFLD" id="SFLDG01082">
    <property type="entry name" value="B12-binding_domain_containing"/>
    <property type="match status" value="1"/>
</dbReference>
<dbReference type="GO" id="GO:0051539">
    <property type="term" value="F:4 iron, 4 sulfur cluster binding"/>
    <property type="evidence" value="ECO:0007669"/>
    <property type="project" value="UniProtKB-KW"/>
</dbReference>
<dbReference type="SFLD" id="SFLDS00029">
    <property type="entry name" value="Radical_SAM"/>
    <property type="match status" value="1"/>
</dbReference>
<evidence type="ECO:0000256" key="2">
    <source>
        <dbReference type="ARBA" id="ARBA00022603"/>
    </source>
</evidence>
<dbReference type="SUPFAM" id="SSF102114">
    <property type="entry name" value="Radical SAM enzymes"/>
    <property type="match status" value="1"/>
</dbReference>
<dbReference type="InterPro" id="IPR023404">
    <property type="entry name" value="rSAM_horseshoe"/>
</dbReference>
<proteinExistence type="predicted"/>
<evidence type="ECO:0000256" key="3">
    <source>
        <dbReference type="ARBA" id="ARBA00022679"/>
    </source>
</evidence>
<sequence length="439" mass="51013">MYEVKILLFRPYYGISINGDMHGDLGVCEYMAHVYPDLSLIWAATIAQQNKSAELDFIDANTEKLKPSDAEARMGKSYDVIILKAALPTIEYDIEFAKRLKRKYKNAKVVLGGHAAKLLKKWVQNNATEIDEIATVPIEDYVHKLLNPDAEALHLDEFPAPDYNLTRYQNFLDDYGNLRVSLATSRGCSFRCKYCPYASFYGKQIEFRSIDHVMEDIHSILEMGTNRIVFRDQYFTAKRERVQELCERIIEQDLEILWTCETRIESLDEELVDLMVKAGLRGIFFGIESASDEILENMGRKNGAENRTVQLIDYLNEKGVQTGGFYIVGFPEDTWDSIAKTFEHSMKLNTTFAKFSIYDPCMTLKEELSPDMFRKFENTMKIQACKNLTHDQLQYVVNQFTLIQNIKSQGFEHAYYHHYSQKEKYQEIYEHATQEEVFQ</sequence>
<evidence type="ECO:0000259" key="8">
    <source>
        <dbReference type="PROSITE" id="PS51918"/>
    </source>
</evidence>
<dbReference type="AlphaFoldDB" id="A0A1I0CQ72"/>
<evidence type="ECO:0000313" key="9">
    <source>
        <dbReference type="EMBL" id="SET21904.1"/>
    </source>
</evidence>
<dbReference type="PROSITE" id="PS51918">
    <property type="entry name" value="RADICAL_SAM"/>
    <property type="match status" value="1"/>
</dbReference>
<keyword evidence="5" id="KW-0479">Metal-binding</keyword>
<dbReference type="InterPro" id="IPR051198">
    <property type="entry name" value="BchE-like"/>
</dbReference>
<dbReference type="InterPro" id="IPR007197">
    <property type="entry name" value="rSAM"/>
</dbReference>